<gene>
    <name evidence="3" type="ORF">SLOPH_401</name>
</gene>
<dbReference type="AlphaFoldDB" id="S7XKI2"/>
<organism evidence="3 4">
    <name type="scientific">Spraguea lophii (strain 42_110)</name>
    <name type="common">Microsporidian parasite</name>
    <dbReference type="NCBI Taxonomy" id="1358809"/>
    <lineage>
        <taxon>Eukaryota</taxon>
        <taxon>Fungi</taxon>
        <taxon>Fungi incertae sedis</taxon>
        <taxon>Microsporidia</taxon>
        <taxon>Spragueidae</taxon>
        <taxon>Spraguea</taxon>
    </lineage>
</organism>
<feature type="domain" description="GP-PDE" evidence="2">
    <location>
        <begin position="112"/>
        <end position="351"/>
    </location>
</feature>
<dbReference type="InterPro" id="IPR030395">
    <property type="entry name" value="GP_PDE_dom"/>
</dbReference>
<dbReference type="EMBL" id="ATCN01000198">
    <property type="protein sequence ID" value="EPR79564.1"/>
    <property type="molecule type" value="Genomic_DNA"/>
</dbReference>
<dbReference type="Pfam" id="PF03009">
    <property type="entry name" value="GDPD"/>
    <property type="match status" value="1"/>
</dbReference>
<dbReference type="GO" id="GO:0008081">
    <property type="term" value="F:phosphoric diester hydrolase activity"/>
    <property type="evidence" value="ECO:0007669"/>
    <property type="project" value="InterPro"/>
</dbReference>
<keyword evidence="4" id="KW-1185">Reference proteome</keyword>
<dbReference type="SUPFAM" id="SSF51695">
    <property type="entry name" value="PLC-like phosphodiesterases"/>
    <property type="match status" value="1"/>
</dbReference>
<reference evidence="4" key="1">
    <citation type="journal article" date="2013" name="PLoS Genet.">
        <title>The genome of Spraguea lophii and the basis of host-microsporidian interactions.</title>
        <authorList>
            <person name="Campbell S.E."/>
            <person name="Williams T.A."/>
            <person name="Yousuf A."/>
            <person name="Soanes D.M."/>
            <person name="Paszkiewicz K.H."/>
            <person name="Williams B.A.P."/>
        </authorList>
    </citation>
    <scope>NUCLEOTIDE SEQUENCE [LARGE SCALE GENOMIC DNA]</scope>
    <source>
        <strain evidence="4">42_110</strain>
    </source>
</reference>
<evidence type="ECO:0000313" key="3">
    <source>
        <dbReference type="EMBL" id="EPR79564.1"/>
    </source>
</evidence>
<comment type="caution">
    <text evidence="3">The sequence shown here is derived from an EMBL/GenBank/DDBJ whole genome shotgun (WGS) entry which is preliminary data.</text>
</comment>
<dbReference type="InterPro" id="IPR017946">
    <property type="entry name" value="PLC-like_Pdiesterase_TIM-brl"/>
</dbReference>
<accession>S7XKI2</accession>
<evidence type="ECO:0000256" key="1">
    <source>
        <dbReference type="ARBA" id="ARBA00022801"/>
    </source>
</evidence>
<dbReference type="OrthoDB" id="197419at2759"/>
<dbReference type="GO" id="GO:0046475">
    <property type="term" value="P:glycerophospholipid catabolic process"/>
    <property type="evidence" value="ECO:0007669"/>
    <property type="project" value="TreeGrafter"/>
</dbReference>
<dbReference type="Proteomes" id="UP000014978">
    <property type="component" value="Unassembled WGS sequence"/>
</dbReference>
<dbReference type="STRING" id="1358809.S7XKI2"/>
<dbReference type="PROSITE" id="PS51704">
    <property type="entry name" value="GP_PDE"/>
    <property type="match status" value="1"/>
</dbReference>
<dbReference type="InParanoid" id="S7XKI2"/>
<sequence>MVFDLYLRLINMEQEFSFKILIKTNNKKYTMDIHKDIFFITAIDRNTELRFILTVENISYESKKYIAKELYEKGNIEVTFTDRNTQKNINKVLFVSKTLQNKDFYKEYFKHPIIIGHRGSGADNYNKKNNIFADITENTIDSFNNAHKLNVDWIEFDVQLTKDKILVIYHDFNFNGIPVNELNFFEIKEKMKNICTLEDVFKKVPADIGFNIEIKYDSKHKTNISPTEFLSYIIEICQSYNRKIFFTSFDPDILVLLRNSGYPLFLLFESLNYKDIIQINLQSAYNFVKNMGFHGLILDSNLITTEIEKMNDIIIFAYGDKCNSKKWIKKFIKYGLSGIITDDIKNINSSVFETN</sequence>
<keyword evidence="1" id="KW-0378">Hydrolase</keyword>
<protein>
    <submittedName>
        <fullName evidence="3">Glycerophosphoryl diester phosphodiesterase</fullName>
    </submittedName>
</protein>
<dbReference type="HOGENOM" id="CLU_781137_0_0_1"/>
<evidence type="ECO:0000259" key="2">
    <source>
        <dbReference type="PROSITE" id="PS51704"/>
    </source>
</evidence>
<name>S7XKI2_SPRLO</name>
<evidence type="ECO:0000313" key="4">
    <source>
        <dbReference type="Proteomes" id="UP000014978"/>
    </source>
</evidence>
<dbReference type="PANTHER" id="PTHR22958">
    <property type="entry name" value="GLYCEROPHOSPHORYL DIESTER PHOSPHODIESTERASE"/>
    <property type="match status" value="1"/>
</dbReference>
<dbReference type="Gene3D" id="3.20.20.190">
    <property type="entry name" value="Phosphatidylinositol (PI) phosphodiesterase"/>
    <property type="match status" value="1"/>
</dbReference>
<dbReference type="PANTHER" id="PTHR22958:SF1">
    <property type="entry name" value="GLYCEROPHOSPHOCHOLINE PHOSPHODIESTERASE GPCPD1"/>
    <property type="match status" value="1"/>
</dbReference>
<dbReference type="OMA" id="KMQSTYP"/>
<proteinExistence type="predicted"/>
<dbReference type="InterPro" id="IPR051578">
    <property type="entry name" value="GDPD"/>
</dbReference>
<dbReference type="VEuPathDB" id="MicrosporidiaDB:SLOPH_401"/>